<protein>
    <submittedName>
        <fullName evidence="1">Uncharacterized protein</fullName>
    </submittedName>
</protein>
<dbReference type="Proteomes" id="UP000637632">
    <property type="component" value="Unassembled WGS sequence"/>
</dbReference>
<reference evidence="1 2" key="1">
    <citation type="submission" date="2020-08" db="EMBL/GenBank/DDBJ databases">
        <title>Novel species isolated from subtropical streams in China.</title>
        <authorList>
            <person name="Lu H."/>
        </authorList>
    </citation>
    <scope>NUCLEOTIDE SEQUENCE [LARGE SCALE GENOMIC DNA]</scope>
    <source>
        <strain evidence="1 2">CCTCC AB 2015119</strain>
    </source>
</reference>
<evidence type="ECO:0000313" key="1">
    <source>
        <dbReference type="EMBL" id="MBC3813117.1"/>
    </source>
</evidence>
<proteinExistence type="predicted"/>
<accession>A0ABR6XK02</accession>
<sequence length="722" mass="79009">MEKQVVFRDRQELQSADLNNIQSYSAVTLQHLRQDAISNALHFTGGLVSPVSATEITVDALRFYNDGKVYVSEQVQTLNLFQYLPLVTKKCVAVVLWGKETDTQVEPRDFLTDLTTGATQPQAVPMQRLNACNINLLPGSESVDPQPPVIQTNTLAIAYIYLTATGIERIEMIVRARLPNVRDHEGRLFEQEAWRNLAEPRIASIATDLSALANKTSDLAKRANVIELANDIARVKAKLNLPSAYASYEADYFGDISKTDDQGAGYSSQIKNGLIFPLSAQAQAALSLFNPYDVAIARSATDLILPAYESKARIQTTGYSGDISISQYQVQSQVLREYTTTVWDYHYGYNYNYYGGWYNSWYWNYYGAGYGWSGYYGYYTSHTETTYQLDTVTTSYNGAIIGQTLLVSNAMWLTKIGLQFTQVGATGDVVVVVTETDGGKPVLGKTVTKVNVARGDLKKYPTETGIAVPPVLLEAGKRYAIVIITQGDHRVATVSGNNYTQGTLFFGTDGDYFSGDLTKDLMFTLYAAQFQQPRVEVMLNPISLAGGISDLSISAPQVVPKGCELTYEIQVGGKWYKLGDPINRLANTPDIVPLRAVMVGTSDLAPAFQLANNALTASRAGIGFTHWSKLRNLAAATSSVQVQVVVAQWDQANHTLACTLKSGGSSLTPVTTIVKDEPDGQAKRFIYTFTPAGVTNYQIKLVGGRNAASAPFVVVERTDIAS</sequence>
<dbReference type="EMBL" id="JACOFT010000007">
    <property type="protein sequence ID" value="MBC3813117.1"/>
    <property type="molecule type" value="Genomic_DNA"/>
</dbReference>
<gene>
    <name evidence="1" type="ORF">H8K26_16875</name>
</gene>
<keyword evidence="2" id="KW-1185">Reference proteome</keyword>
<evidence type="ECO:0000313" key="2">
    <source>
        <dbReference type="Proteomes" id="UP000637632"/>
    </source>
</evidence>
<name>A0ABR6XK02_9BURK</name>
<organism evidence="1 2">
    <name type="scientific">Undibacterium aquatile</name>
    <dbReference type="NCBI Taxonomy" id="1537398"/>
    <lineage>
        <taxon>Bacteria</taxon>
        <taxon>Pseudomonadati</taxon>
        <taxon>Pseudomonadota</taxon>
        <taxon>Betaproteobacteria</taxon>
        <taxon>Burkholderiales</taxon>
        <taxon>Oxalobacteraceae</taxon>
        <taxon>Undibacterium</taxon>
    </lineage>
</organism>
<dbReference type="RefSeq" id="WP_190481107.1">
    <property type="nucleotide sequence ID" value="NZ_JACOFT010000007.1"/>
</dbReference>
<comment type="caution">
    <text evidence="1">The sequence shown here is derived from an EMBL/GenBank/DDBJ whole genome shotgun (WGS) entry which is preliminary data.</text>
</comment>